<gene>
    <name evidence="3" type="ORF">MEG1DRAFT_00639</name>
</gene>
<accession>A0A081S145</accession>
<proteinExistence type="inferred from homology"/>
<dbReference type="EMBL" id="JGVH01000005">
    <property type="protein sequence ID" value="KER04648.1"/>
    <property type="molecule type" value="Genomic_DNA"/>
</dbReference>
<dbReference type="RefSeq" id="WP_036837230.1">
    <property type="nucleotide sequence ID" value="NZ_CAWLUD010000005.1"/>
</dbReference>
<evidence type="ECO:0000256" key="1">
    <source>
        <dbReference type="ARBA" id="ARBA00022649"/>
    </source>
</evidence>
<dbReference type="SUPFAM" id="SSF47598">
    <property type="entry name" value="Ribbon-helix-helix"/>
    <property type="match status" value="1"/>
</dbReference>
<dbReference type="PANTHER" id="PTHR35401:SF2">
    <property type="entry name" value="ABC-TYPE TRANSPORT SYSTEM"/>
    <property type="match status" value="1"/>
</dbReference>
<dbReference type="Gene3D" id="1.20.5.780">
    <property type="entry name" value="Single helix bin"/>
    <property type="match status" value="1"/>
</dbReference>
<comment type="similarity">
    <text evidence="2">Belongs to the TacA antitoxin family.</text>
</comment>
<dbReference type="PATRIC" id="fig|1393735.3.peg.651"/>
<dbReference type="Proteomes" id="UP000028002">
    <property type="component" value="Unassembled WGS sequence"/>
</dbReference>
<evidence type="ECO:0000313" key="3">
    <source>
        <dbReference type="EMBL" id="KER04648.1"/>
    </source>
</evidence>
<reference evidence="3 4" key="1">
    <citation type="submission" date="2014-03" db="EMBL/GenBank/DDBJ databases">
        <title>Draft Genome of Photorhabdus temperata Meg1.</title>
        <authorList>
            <person name="Hurst S.G.IV."/>
            <person name="Morris K."/>
            <person name="Thomas K."/>
            <person name="Tisa L.S."/>
        </authorList>
    </citation>
    <scope>NUCLEOTIDE SEQUENCE [LARGE SCALE GENOMIC DNA]</scope>
    <source>
        <strain evidence="3 4">Meg1</strain>
    </source>
</reference>
<dbReference type="GO" id="GO:0006355">
    <property type="term" value="P:regulation of DNA-templated transcription"/>
    <property type="evidence" value="ECO:0007669"/>
    <property type="project" value="InterPro"/>
</dbReference>
<evidence type="ECO:0000313" key="4">
    <source>
        <dbReference type="Proteomes" id="UP000028002"/>
    </source>
</evidence>
<dbReference type="InterPro" id="IPR010985">
    <property type="entry name" value="Ribbon_hlx_hlx"/>
</dbReference>
<dbReference type="PANTHER" id="PTHR35401">
    <property type="entry name" value="COPG FAMILY HELIX-TURN-HELIX PROTEIN-RELATED-RELATED"/>
    <property type="match status" value="1"/>
</dbReference>
<name>A0A081S145_PHOTE</name>
<dbReference type="Pfam" id="PF08681">
    <property type="entry name" value="TacA1"/>
    <property type="match status" value="1"/>
</dbReference>
<keyword evidence="1" id="KW-1277">Toxin-antitoxin system</keyword>
<dbReference type="InterPro" id="IPR014795">
    <property type="entry name" value="TacA_1-like"/>
</dbReference>
<comment type="caution">
    <text evidence="3">The sequence shown here is derived from an EMBL/GenBank/DDBJ whole genome shotgun (WGS) entry which is preliminary data.</text>
</comment>
<organism evidence="3 4">
    <name type="scientific">Photorhabdus temperata subsp. temperata Meg1</name>
    <dbReference type="NCBI Taxonomy" id="1393735"/>
    <lineage>
        <taxon>Bacteria</taxon>
        <taxon>Pseudomonadati</taxon>
        <taxon>Pseudomonadota</taxon>
        <taxon>Gammaproteobacteria</taxon>
        <taxon>Enterobacterales</taxon>
        <taxon>Morganellaceae</taxon>
        <taxon>Photorhabdus</taxon>
    </lineage>
</organism>
<evidence type="ECO:0000256" key="2">
    <source>
        <dbReference type="ARBA" id="ARBA00049988"/>
    </source>
</evidence>
<protein>
    <recommendedName>
        <fullName evidence="5">DUF1778 domain-containing protein</fullName>
    </recommendedName>
</protein>
<dbReference type="AlphaFoldDB" id="A0A081S145"/>
<sequence>MNTVIDIKQDRINLRLKPGAKKALERAASFEGKTVSNFILTCALAHAEKTIHEHEVMNLNNQDSETFFNALVKPIHFNNKLAAALAEHNQRVSHK</sequence>
<evidence type="ECO:0008006" key="5">
    <source>
        <dbReference type="Google" id="ProtNLM"/>
    </source>
</evidence>